<evidence type="ECO:0000256" key="1">
    <source>
        <dbReference type="ARBA" id="ARBA00001478"/>
    </source>
</evidence>
<dbReference type="GO" id="GO:0009011">
    <property type="term" value="F:alpha-1,4-glucan glucosyltransferase (ADP-glucose donor) activity"/>
    <property type="evidence" value="ECO:0007669"/>
    <property type="project" value="UniProtKB-EC"/>
</dbReference>
<dbReference type="RefSeq" id="WP_090118755.1">
    <property type="nucleotide sequence ID" value="NZ_FNNJ01000001.1"/>
</dbReference>
<dbReference type="PANTHER" id="PTHR45825">
    <property type="entry name" value="GRANULE-BOUND STARCH SYNTHASE 1, CHLOROPLASTIC/AMYLOPLASTIC"/>
    <property type="match status" value="1"/>
</dbReference>
<dbReference type="Proteomes" id="UP000199595">
    <property type="component" value="Unassembled WGS sequence"/>
</dbReference>
<evidence type="ECO:0000256" key="2">
    <source>
        <dbReference type="ARBA" id="ARBA00012588"/>
    </source>
</evidence>
<dbReference type="OrthoDB" id="9808590at2"/>
<dbReference type="STRING" id="762486.SAMN05444411_101174"/>
<dbReference type="EC" id="2.4.1.21" evidence="2"/>
<evidence type="ECO:0000313" key="6">
    <source>
        <dbReference type="EMBL" id="SDW15719.1"/>
    </source>
</evidence>
<dbReference type="EMBL" id="FNNJ01000001">
    <property type="protein sequence ID" value="SDW15719.1"/>
    <property type="molecule type" value="Genomic_DNA"/>
</dbReference>
<dbReference type="Pfam" id="PF08323">
    <property type="entry name" value="Glyco_transf_5"/>
    <property type="match status" value="1"/>
</dbReference>
<organism evidence="6 7">
    <name type="scientific">Lutibacter oricola</name>
    <dbReference type="NCBI Taxonomy" id="762486"/>
    <lineage>
        <taxon>Bacteria</taxon>
        <taxon>Pseudomonadati</taxon>
        <taxon>Bacteroidota</taxon>
        <taxon>Flavobacteriia</taxon>
        <taxon>Flavobacteriales</taxon>
        <taxon>Flavobacteriaceae</taxon>
        <taxon>Lutibacter</taxon>
    </lineage>
</organism>
<comment type="catalytic activity">
    <reaction evidence="1">
        <text>[(1-&gt;4)-alpha-D-glucosyl](n) + ADP-alpha-D-glucose = [(1-&gt;4)-alpha-D-glucosyl](n+1) + ADP + H(+)</text>
        <dbReference type="Rhea" id="RHEA:18189"/>
        <dbReference type="Rhea" id="RHEA-COMP:9584"/>
        <dbReference type="Rhea" id="RHEA-COMP:9587"/>
        <dbReference type="ChEBI" id="CHEBI:15378"/>
        <dbReference type="ChEBI" id="CHEBI:15444"/>
        <dbReference type="ChEBI" id="CHEBI:57498"/>
        <dbReference type="ChEBI" id="CHEBI:456216"/>
        <dbReference type="EC" id="2.4.1.21"/>
    </reaction>
</comment>
<evidence type="ECO:0000313" key="7">
    <source>
        <dbReference type="Proteomes" id="UP000199595"/>
    </source>
</evidence>
<keyword evidence="3" id="KW-0328">Glycosyltransferase</keyword>
<dbReference type="AlphaFoldDB" id="A0A1H2RAL1"/>
<dbReference type="Gene3D" id="3.40.50.2000">
    <property type="entry name" value="Glycogen Phosphorylase B"/>
    <property type="match status" value="1"/>
</dbReference>
<evidence type="ECO:0000259" key="5">
    <source>
        <dbReference type="Pfam" id="PF08323"/>
    </source>
</evidence>
<sequence length="268" mass="31057">MKDKRVLFVSSEVVPYLPENELSTTSFEAAKTVHNKGGQTRIFMPRYGLINERRHQLHEVIRLSGMNLVINDMDMPLIIKVASIPKERMQVYFIDNDEYFKRKALFSDEDNNLFEDNDERAIFFAKGVVETVKKLNWSPDVIHVHGWMASLLPLYIKEYYKDDPLFANSKIVTSVYNNGFEGTLDNEFVNKIKFDNIDESKIESITKPTYTNLLINAIQHSDAIIKGSEKLPDELEEFLGTTNKPTLEFASEEDFKEAYTEFYKTNVL</sequence>
<dbReference type="PANTHER" id="PTHR45825:SF11">
    <property type="entry name" value="ALPHA AMYLASE DOMAIN-CONTAINING PROTEIN"/>
    <property type="match status" value="1"/>
</dbReference>
<keyword evidence="7" id="KW-1185">Reference proteome</keyword>
<proteinExistence type="predicted"/>
<feature type="domain" description="Starch synthase catalytic" evidence="5">
    <location>
        <begin position="5"/>
        <end position="237"/>
    </location>
</feature>
<accession>A0A1H2RAL1</accession>
<name>A0A1H2RAL1_9FLAO</name>
<gene>
    <name evidence="6" type="ORF">SAMN05444411_101174</name>
</gene>
<keyword evidence="4" id="KW-0808">Transferase</keyword>
<evidence type="ECO:0000256" key="4">
    <source>
        <dbReference type="ARBA" id="ARBA00022679"/>
    </source>
</evidence>
<evidence type="ECO:0000256" key="3">
    <source>
        <dbReference type="ARBA" id="ARBA00022676"/>
    </source>
</evidence>
<reference evidence="6 7" key="1">
    <citation type="submission" date="2016-10" db="EMBL/GenBank/DDBJ databases">
        <authorList>
            <person name="de Groot N.N."/>
        </authorList>
    </citation>
    <scope>NUCLEOTIDE SEQUENCE [LARGE SCALE GENOMIC DNA]</scope>
    <source>
        <strain evidence="6 7">DSM 24956</strain>
    </source>
</reference>
<dbReference type="SUPFAM" id="SSF53756">
    <property type="entry name" value="UDP-Glycosyltransferase/glycogen phosphorylase"/>
    <property type="match status" value="1"/>
</dbReference>
<protein>
    <recommendedName>
        <fullName evidence="2">starch synthase</fullName>
        <ecNumber evidence="2">2.4.1.21</ecNumber>
    </recommendedName>
</protein>
<dbReference type="InterPro" id="IPR013534">
    <property type="entry name" value="Starch_synth_cat_dom"/>
</dbReference>